<evidence type="ECO:0000256" key="1">
    <source>
        <dbReference type="SAM" id="Phobius"/>
    </source>
</evidence>
<dbReference type="InterPro" id="IPR027463">
    <property type="entry name" value="AcrB_DN_DC_subdom"/>
</dbReference>
<dbReference type="AlphaFoldDB" id="A0A432ZSG5"/>
<keyword evidence="1" id="KW-0472">Membrane</keyword>
<name>A0A432ZSG5_9GAMM</name>
<evidence type="ECO:0000313" key="3">
    <source>
        <dbReference type="Proteomes" id="UP000287996"/>
    </source>
</evidence>
<dbReference type="Proteomes" id="UP000287996">
    <property type="component" value="Unassembled WGS sequence"/>
</dbReference>
<feature type="transmembrane region" description="Helical" evidence="1">
    <location>
        <begin position="478"/>
        <end position="501"/>
    </location>
</feature>
<feature type="transmembrane region" description="Helical" evidence="1">
    <location>
        <begin position="915"/>
        <end position="936"/>
    </location>
</feature>
<dbReference type="PANTHER" id="PTHR32063">
    <property type="match status" value="1"/>
</dbReference>
<feature type="transmembrane region" description="Helical" evidence="1">
    <location>
        <begin position="535"/>
        <end position="554"/>
    </location>
</feature>
<dbReference type="Gene3D" id="3.30.70.1440">
    <property type="entry name" value="Multidrug efflux transporter AcrB pore domain"/>
    <property type="match status" value="1"/>
</dbReference>
<dbReference type="SUPFAM" id="SSF82693">
    <property type="entry name" value="Multidrug efflux transporter AcrB pore domain, PN1, PN2, PC1 and PC2 subdomains"/>
    <property type="match status" value="3"/>
</dbReference>
<feature type="transmembrane region" description="Helical" evidence="1">
    <location>
        <begin position="401"/>
        <end position="425"/>
    </location>
</feature>
<sequence length="1043" mass="112346">MANHSAQPYSKHDAKAQSELVNDLPSASIRRPVLIVVLNILIVIAGIAALMGVEVRELPDVDRPVLTVRAFLPGAAPETVDAELTSVLEGAAARVSGVKSIRSQSEENNARIVVEFNPGVDLDVVASETREAVSQVQNRLPEDVEQVTVVKADDDARAVLDIAVSSDSLSLEQLTRRLETDLAPEFLAIEGVADVQLNGDRERVLRVALDPLKLSSYGLSVTDVANALRQAPFDVPAGSFRSTDQRLIVRADATSVTAQQVEDIYINDTTRIGDVAQAYFSPADAESFVRLDGKPVVGLGIIRQAGSNTIEISDKALKMVERLRKRFPDMSMTVTNDDAEFIRKSVTEVVITLGITIALVVATLWVFIGSLRATIVPAFSIPVALFGAVAAIWLLGFSVNILTLLALVLATGLIVDDAIVVAENIQRRRAEGLGPRAAAVLGTREVFFAVIATTAVLAAVFLPIAFLPSTAGRLFREFGGVLAAAVLISSFVALSLVPAFTARLPKDAGKKNIFAGAGLRAREFYHRSLKLALRWPWTVFLASLLAAGGGAWLYNSVDNELLPSEDRGVIRVFASGPDGVGLNFMDRQARQLEGILKPYLKQGEIESLYTVVGQWDVNRVLITAPLVDWEQRQRSQQQISAELRGPVSAVPGAPGRVFSSNSLNLRGQGGGLELAITGEKYQQIYQVAQQFAAAVEQRFPALKNPQISFQPTQPQLRVKIDRSRAAELGVDLNEVSATLRAAISGDDIADLNVGDQAIPLILQTRMNAIKAPSDLQNLYVKGRAGQLVPLSSIAEIVEEGVSAELERHAQRRAIEISMDLPESYPMEQAVDELRNLAQEMLPDGNGLVFLGEAATYEDTQNEVALTYLLAFIVVFLVLAAQFESVNSATVVMATVPFGIAAAIYALFLTDTSLNIYSQIGLVMLIGLLAKNAVLLVEFADQLRDRGQSVADAVENAAIIRLRPIMMTLVSTVLGGLPLILSNGAGAEARNAIGWVVFGGLGLATVFTLYLTPIIYVALARFTKPRADESERLHQELLAAEQAD</sequence>
<dbReference type="Pfam" id="PF00873">
    <property type="entry name" value="ACR_tran"/>
    <property type="match status" value="1"/>
</dbReference>
<feature type="transmembrane region" description="Helical" evidence="1">
    <location>
        <begin position="889"/>
        <end position="909"/>
    </location>
</feature>
<dbReference type="Gene3D" id="3.30.2090.10">
    <property type="entry name" value="Multidrug efflux transporter AcrB TolC docking domain, DN and DC subdomains"/>
    <property type="match status" value="2"/>
</dbReference>
<dbReference type="EMBL" id="PIQH01000003">
    <property type="protein sequence ID" value="RUO80837.1"/>
    <property type="molecule type" value="Genomic_DNA"/>
</dbReference>
<dbReference type="Gene3D" id="3.30.70.1320">
    <property type="entry name" value="Multidrug efflux transporter AcrB pore domain like"/>
    <property type="match status" value="1"/>
</dbReference>
<organism evidence="2 3">
    <name type="scientific">Idiomarina tyrosinivorans</name>
    <dbReference type="NCBI Taxonomy" id="1445662"/>
    <lineage>
        <taxon>Bacteria</taxon>
        <taxon>Pseudomonadati</taxon>
        <taxon>Pseudomonadota</taxon>
        <taxon>Gammaproteobacteria</taxon>
        <taxon>Alteromonadales</taxon>
        <taxon>Idiomarinaceae</taxon>
        <taxon>Idiomarina</taxon>
    </lineage>
</organism>
<evidence type="ECO:0000313" key="2">
    <source>
        <dbReference type="EMBL" id="RUO80837.1"/>
    </source>
</evidence>
<feature type="transmembrane region" description="Helical" evidence="1">
    <location>
        <begin position="957"/>
        <end position="980"/>
    </location>
</feature>
<comment type="caution">
    <text evidence="2">The sequence shown here is derived from an EMBL/GenBank/DDBJ whole genome shotgun (WGS) entry which is preliminary data.</text>
</comment>
<feature type="transmembrane region" description="Helical" evidence="1">
    <location>
        <begin position="864"/>
        <end position="882"/>
    </location>
</feature>
<dbReference type="Gene3D" id="3.30.70.1430">
    <property type="entry name" value="Multidrug efflux transporter AcrB pore domain"/>
    <property type="match status" value="2"/>
</dbReference>
<dbReference type="GO" id="GO:0042910">
    <property type="term" value="F:xenobiotic transmembrane transporter activity"/>
    <property type="evidence" value="ECO:0007669"/>
    <property type="project" value="TreeGrafter"/>
</dbReference>
<feature type="transmembrane region" description="Helical" evidence="1">
    <location>
        <begin position="992"/>
        <end position="1018"/>
    </location>
</feature>
<keyword evidence="3" id="KW-1185">Reference proteome</keyword>
<gene>
    <name evidence="2" type="ORF">CWI84_04435</name>
</gene>
<dbReference type="SUPFAM" id="SSF82866">
    <property type="entry name" value="Multidrug efflux transporter AcrB transmembrane domain"/>
    <property type="match status" value="2"/>
</dbReference>
<dbReference type="InterPro" id="IPR001036">
    <property type="entry name" value="Acrflvin-R"/>
</dbReference>
<feature type="transmembrane region" description="Helical" evidence="1">
    <location>
        <begin position="375"/>
        <end position="395"/>
    </location>
</feature>
<dbReference type="SUPFAM" id="SSF82714">
    <property type="entry name" value="Multidrug efflux transporter AcrB TolC docking domain, DN and DC subdomains"/>
    <property type="match status" value="2"/>
</dbReference>
<feature type="transmembrane region" description="Helical" evidence="1">
    <location>
        <begin position="349"/>
        <end position="368"/>
    </location>
</feature>
<dbReference type="RefSeq" id="WP_126841365.1">
    <property type="nucleotide sequence ID" value="NZ_PIQH01000003.1"/>
</dbReference>
<dbReference type="GO" id="GO:0005886">
    <property type="term" value="C:plasma membrane"/>
    <property type="evidence" value="ECO:0007669"/>
    <property type="project" value="TreeGrafter"/>
</dbReference>
<dbReference type="PANTHER" id="PTHR32063:SF28">
    <property type="entry name" value="BLR2861 PROTEIN"/>
    <property type="match status" value="1"/>
</dbReference>
<dbReference type="Gene3D" id="1.20.1640.10">
    <property type="entry name" value="Multidrug efflux transporter AcrB transmembrane domain"/>
    <property type="match status" value="2"/>
</dbReference>
<proteinExistence type="predicted"/>
<protein>
    <submittedName>
        <fullName evidence="2">Multidrug transporter AcrB</fullName>
    </submittedName>
</protein>
<feature type="transmembrane region" description="Helical" evidence="1">
    <location>
        <begin position="33"/>
        <end position="53"/>
    </location>
</feature>
<accession>A0A432ZSG5</accession>
<keyword evidence="1" id="KW-0812">Transmembrane</keyword>
<dbReference type="OrthoDB" id="9757904at2"/>
<reference evidence="2 3" key="1">
    <citation type="journal article" date="2011" name="Front. Microbiol.">
        <title>Genomic signatures of strain selection and enhancement in Bacillus atrophaeus var. globigii, a historical biowarfare simulant.</title>
        <authorList>
            <person name="Gibbons H.S."/>
            <person name="Broomall S.M."/>
            <person name="McNew L.A."/>
            <person name="Daligault H."/>
            <person name="Chapman C."/>
            <person name="Bruce D."/>
            <person name="Karavis M."/>
            <person name="Krepps M."/>
            <person name="McGregor P.A."/>
            <person name="Hong C."/>
            <person name="Park K.H."/>
            <person name="Akmal A."/>
            <person name="Feldman A."/>
            <person name="Lin J.S."/>
            <person name="Chang W.E."/>
            <person name="Higgs B.W."/>
            <person name="Demirev P."/>
            <person name="Lindquist J."/>
            <person name="Liem A."/>
            <person name="Fochler E."/>
            <person name="Read T.D."/>
            <person name="Tapia R."/>
            <person name="Johnson S."/>
            <person name="Bishop-Lilly K.A."/>
            <person name="Detter C."/>
            <person name="Han C."/>
            <person name="Sozhamannan S."/>
            <person name="Rosenzweig C.N."/>
            <person name="Skowronski E.W."/>
        </authorList>
    </citation>
    <scope>NUCLEOTIDE SEQUENCE [LARGE SCALE GENOMIC DNA]</scope>
    <source>
        <strain evidence="2 3">CC-PW-9</strain>
    </source>
</reference>
<keyword evidence="1" id="KW-1133">Transmembrane helix</keyword>
<dbReference type="PRINTS" id="PR00702">
    <property type="entry name" value="ACRIFLAVINRP"/>
</dbReference>
<feature type="transmembrane region" description="Helical" evidence="1">
    <location>
        <begin position="446"/>
        <end position="466"/>
    </location>
</feature>